<protein>
    <submittedName>
        <fullName evidence="2">Uncharacterized protein</fullName>
    </submittedName>
</protein>
<feature type="transmembrane region" description="Helical" evidence="1">
    <location>
        <begin position="57"/>
        <end position="73"/>
    </location>
</feature>
<organism evidence="2 3">
    <name type="scientific">Archangium gephyra</name>
    <dbReference type="NCBI Taxonomy" id="48"/>
    <lineage>
        <taxon>Bacteria</taxon>
        <taxon>Pseudomonadati</taxon>
        <taxon>Myxococcota</taxon>
        <taxon>Myxococcia</taxon>
        <taxon>Myxococcales</taxon>
        <taxon>Cystobacterineae</taxon>
        <taxon>Archangiaceae</taxon>
        <taxon>Archangium</taxon>
    </lineage>
</organism>
<dbReference type="Proteomes" id="UP000256345">
    <property type="component" value="Unassembled WGS sequence"/>
</dbReference>
<keyword evidence="1" id="KW-0472">Membrane</keyword>
<comment type="caution">
    <text evidence="2">The sequence shown here is derived from an EMBL/GenBank/DDBJ whole genome shotgun (WGS) entry which is preliminary data.</text>
</comment>
<reference evidence="2 3" key="1">
    <citation type="submission" date="2018-08" db="EMBL/GenBank/DDBJ databases">
        <title>Genomic Encyclopedia of Archaeal and Bacterial Type Strains, Phase II (KMG-II): from individual species to whole genera.</title>
        <authorList>
            <person name="Goeker M."/>
        </authorList>
    </citation>
    <scope>NUCLEOTIDE SEQUENCE [LARGE SCALE GENOMIC DNA]</scope>
    <source>
        <strain evidence="2 3">DSM 2261</strain>
    </source>
</reference>
<sequence>MSPKLEGTPGDRRDWWELPRGCEVPDFTRDSEPVASGMVELVLGAALLFARHLSTHVGWVVAAFFVAVFPGSTSA</sequence>
<evidence type="ECO:0000313" key="2">
    <source>
        <dbReference type="EMBL" id="REG34668.1"/>
    </source>
</evidence>
<accession>A0ABX9K7S0</accession>
<name>A0ABX9K7S0_9BACT</name>
<keyword evidence="1" id="KW-0812">Transmembrane</keyword>
<proteinExistence type="predicted"/>
<keyword evidence="3" id="KW-1185">Reference proteome</keyword>
<evidence type="ECO:0000313" key="3">
    <source>
        <dbReference type="Proteomes" id="UP000256345"/>
    </source>
</evidence>
<dbReference type="EMBL" id="QUMU01000003">
    <property type="protein sequence ID" value="REG34668.1"/>
    <property type="molecule type" value="Genomic_DNA"/>
</dbReference>
<keyword evidence="1" id="KW-1133">Transmembrane helix</keyword>
<evidence type="ECO:0000256" key="1">
    <source>
        <dbReference type="SAM" id="Phobius"/>
    </source>
</evidence>
<gene>
    <name evidence="2" type="ORF">ATI61_103575</name>
</gene>